<dbReference type="Gene3D" id="3.60.110.10">
    <property type="entry name" value="Carbon-nitrogen hydrolase"/>
    <property type="match status" value="1"/>
</dbReference>
<organism evidence="3 4">
    <name type="scientific">Ramlibacter albus</name>
    <dbReference type="NCBI Taxonomy" id="2079448"/>
    <lineage>
        <taxon>Bacteria</taxon>
        <taxon>Pseudomonadati</taxon>
        <taxon>Pseudomonadota</taxon>
        <taxon>Betaproteobacteria</taxon>
        <taxon>Burkholderiales</taxon>
        <taxon>Comamonadaceae</taxon>
        <taxon>Ramlibacter</taxon>
    </lineage>
</organism>
<protein>
    <submittedName>
        <fullName evidence="3">Conjugal transfer protein TraB</fullName>
    </submittedName>
</protein>
<feature type="compositionally biased region" description="Low complexity" evidence="1">
    <location>
        <begin position="410"/>
        <end position="422"/>
    </location>
</feature>
<gene>
    <name evidence="3" type="ORF">H8R02_24200</name>
</gene>
<dbReference type="InterPro" id="IPR036526">
    <property type="entry name" value="C-N_Hydrolase_sf"/>
</dbReference>
<keyword evidence="2" id="KW-0472">Membrane</keyword>
<accession>A0A923MDT6</accession>
<proteinExistence type="predicted"/>
<dbReference type="AlphaFoldDB" id="A0A923MDT6"/>
<feature type="transmembrane region" description="Helical" evidence="2">
    <location>
        <begin position="107"/>
        <end position="127"/>
    </location>
</feature>
<comment type="caution">
    <text evidence="3">The sequence shown here is derived from an EMBL/GenBank/DDBJ whole genome shotgun (WGS) entry which is preliminary data.</text>
</comment>
<keyword evidence="2" id="KW-1133">Transmembrane helix</keyword>
<feature type="transmembrane region" description="Helical" evidence="2">
    <location>
        <begin position="171"/>
        <end position="189"/>
    </location>
</feature>
<dbReference type="EMBL" id="JACORU010000011">
    <property type="protein sequence ID" value="MBC5767589.1"/>
    <property type="molecule type" value="Genomic_DNA"/>
</dbReference>
<dbReference type="RefSeq" id="WP_187084072.1">
    <property type="nucleotide sequence ID" value="NZ_JACORU010000011.1"/>
</dbReference>
<name>A0A923MDT6_9BURK</name>
<keyword evidence="4" id="KW-1185">Reference proteome</keyword>
<sequence length="422" mass="44598">MTRVLRFAAGALLGIAIGTLAWGEGRVPLLAVLLPFALTLCATRAQAFAFAFGYACGTLRYVAPFIAGWFDGNLWIGFGALCIYGLMSGAVWCLAWSESTSGLRRGAVVVAAWTIALLPPAAPGVAGHPVIAMGYLLPGSGWFGVLVSILMPAGFVWACAQSRVPVASQRVGAVTVAVVLVAWGFTLGVPSSSSTAHGVYAMRTSFGALQSQDDAISRIEAMGREGRPPGAVAVIWPESIIGRYDTALYPVLKLELLSPSQSVGIAQVVGMDIPLPGDRLQNSAIAFYPDGSAATATARQPAPVSLWKPWRSDKTFIADWTSSNMLALGQGDRAAVIFCYEEYMPVLYLINELRDSPTLYLAVANTWAAREKGAAEVQRLHSFGMARLFGRPYLKAENRPRPASGALQVSPPAAAASAPPLP</sequence>
<feature type="transmembrane region" description="Helical" evidence="2">
    <location>
        <begin position="139"/>
        <end position="159"/>
    </location>
</feature>
<evidence type="ECO:0000313" key="4">
    <source>
        <dbReference type="Proteomes" id="UP000596827"/>
    </source>
</evidence>
<evidence type="ECO:0000313" key="3">
    <source>
        <dbReference type="EMBL" id="MBC5767589.1"/>
    </source>
</evidence>
<evidence type="ECO:0000256" key="1">
    <source>
        <dbReference type="SAM" id="MobiDB-lite"/>
    </source>
</evidence>
<keyword evidence="2" id="KW-0812">Transmembrane</keyword>
<reference evidence="3" key="1">
    <citation type="submission" date="2020-08" db="EMBL/GenBank/DDBJ databases">
        <title>Ramlibacter sp. GTP1 16S ribosomal RNA gene genome sequencing and assembly.</title>
        <authorList>
            <person name="Kang M."/>
        </authorList>
    </citation>
    <scope>NUCLEOTIDE SEQUENCE</scope>
    <source>
        <strain evidence="3">GTP1</strain>
    </source>
</reference>
<feature type="region of interest" description="Disordered" evidence="1">
    <location>
        <begin position="399"/>
        <end position="422"/>
    </location>
</feature>
<dbReference type="Proteomes" id="UP000596827">
    <property type="component" value="Unassembled WGS sequence"/>
</dbReference>
<evidence type="ECO:0000256" key="2">
    <source>
        <dbReference type="SAM" id="Phobius"/>
    </source>
</evidence>
<dbReference type="SUPFAM" id="SSF56317">
    <property type="entry name" value="Carbon-nitrogen hydrolase"/>
    <property type="match status" value="1"/>
</dbReference>
<feature type="transmembrane region" description="Helical" evidence="2">
    <location>
        <begin position="74"/>
        <end position="95"/>
    </location>
</feature>